<evidence type="ECO:0000313" key="1">
    <source>
        <dbReference type="EMBL" id="EWM20732.1"/>
    </source>
</evidence>
<gene>
    <name evidence="1" type="ORF">Naga_100261g6</name>
</gene>
<dbReference type="AlphaFoldDB" id="W7T1V4"/>
<organism evidence="1 2">
    <name type="scientific">Nannochloropsis gaditana</name>
    <dbReference type="NCBI Taxonomy" id="72520"/>
    <lineage>
        <taxon>Eukaryota</taxon>
        <taxon>Sar</taxon>
        <taxon>Stramenopiles</taxon>
        <taxon>Ochrophyta</taxon>
        <taxon>Eustigmatophyceae</taxon>
        <taxon>Eustigmatales</taxon>
        <taxon>Monodopsidaceae</taxon>
        <taxon>Nannochloropsis</taxon>
    </lineage>
</organism>
<sequence>MESLRAVLEQGPQSLQMVYVVSGRDVPLQPPAVLFSTHRTHTEGRPYLIHPGRSILCKAERRWQRALKSKVRGSVSILSMGCDS</sequence>
<name>W7T1V4_9STRA</name>
<proteinExistence type="predicted"/>
<evidence type="ECO:0000313" key="2">
    <source>
        <dbReference type="Proteomes" id="UP000019335"/>
    </source>
</evidence>
<dbReference type="Proteomes" id="UP000019335">
    <property type="component" value="Unassembled WGS sequence"/>
</dbReference>
<keyword evidence="2" id="KW-1185">Reference proteome</keyword>
<dbReference type="EMBL" id="AZIL01002838">
    <property type="protein sequence ID" value="EWM20732.1"/>
    <property type="molecule type" value="Genomic_DNA"/>
</dbReference>
<reference evidence="1 2" key="1">
    <citation type="journal article" date="2014" name="Mol. Plant">
        <title>Chromosome Scale Genome Assembly and Transcriptome Profiling of Nannochloropsis gaditana in Nitrogen Depletion.</title>
        <authorList>
            <person name="Corteggiani Carpinelli E."/>
            <person name="Telatin A."/>
            <person name="Vitulo N."/>
            <person name="Forcato C."/>
            <person name="D'Angelo M."/>
            <person name="Schiavon R."/>
            <person name="Vezzi A."/>
            <person name="Giacometti G.M."/>
            <person name="Morosinotto T."/>
            <person name="Valle G."/>
        </authorList>
    </citation>
    <scope>NUCLEOTIDE SEQUENCE [LARGE SCALE GENOMIC DNA]</scope>
    <source>
        <strain evidence="1 2">B-31</strain>
    </source>
</reference>
<comment type="caution">
    <text evidence="1">The sequence shown here is derived from an EMBL/GenBank/DDBJ whole genome shotgun (WGS) entry which is preliminary data.</text>
</comment>
<protein>
    <submittedName>
        <fullName evidence="1">Uncharacterized protein</fullName>
    </submittedName>
</protein>
<dbReference type="OrthoDB" id="10568522at2759"/>
<accession>W7T1V4</accession>